<organism evidence="7 8">
    <name type="scientific">Globisporangium ultimum (strain ATCC 200006 / CBS 805.95 / DAOM BR144)</name>
    <name type="common">Pythium ultimum</name>
    <dbReference type="NCBI Taxonomy" id="431595"/>
    <lineage>
        <taxon>Eukaryota</taxon>
        <taxon>Sar</taxon>
        <taxon>Stramenopiles</taxon>
        <taxon>Oomycota</taxon>
        <taxon>Peronosporomycetes</taxon>
        <taxon>Pythiales</taxon>
        <taxon>Pythiaceae</taxon>
        <taxon>Globisporangium</taxon>
    </lineage>
</organism>
<evidence type="ECO:0000256" key="2">
    <source>
        <dbReference type="ARBA" id="ARBA00022771"/>
    </source>
</evidence>
<evidence type="ECO:0000313" key="7">
    <source>
        <dbReference type="EnsemblProtists" id="PYU1_T005933"/>
    </source>
</evidence>
<dbReference type="Gene3D" id="3.30.450.40">
    <property type="match status" value="1"/>
</dbReference>
<accession>K3WLU1</accession>
<evidence type="ECO:0000256" key="3">
    <source>
        <dbReference type="ARBA" id="ARBA00022833"/>
    </source>
</evidence>
<dbReference type="SMART" id="SM00064">
    <property type="entry name" value="FYVE"/>
    <property type="match status" value="1"/>
</dbReference>
<evidence type="ECO:0000256" key="4">
    <source>
        <dbReference type="PROSITE-ProRule" id="PRU00091"/>
    </source>
</evidence>
<reference evidence="7" key="3">
    <citation type="submission" date="2015-02" db="UniProtKB">
        <authorList>
            <consortium name="EnsemblProtists"/>
        </authorList>
    </citation>
    <scope>IDENTIFICATION</scope>
    <source>
        <strain evidence="7">DAOM BR144</strain>
    </source>
</reference>
<dbReference type="AlphaFoldDB" id="K3WLU1"/>
<dbReference type="InterPro" id="IPR011011">
    <property type="entry name" value="Znf_FYVE_PHD"/>
</dbReference>
<dbReference type="PANTHER" id="PTHR43102">
    <property type="entry name" value="SLR1143 PROTEIN"/>
    <property type="match status" value="1"/>
</dbReference>
<feature type="compositionally biased region" description="Low complexity" evidence="5">
    <location>
        <begin position="513"/>
        <end position="539"/>
    </location>
</feature>
<dbReference type="STRING" id="431595.K3WLU1"/>
<evidence type="ECO:0000256" key="1">
    <source>
        <dbReference type="ARBA" id="ARBA00022723"/>
    </source>
</evidence>
<dbReference type="Pfam" id="PF01363">
    <property type="entry name" value="FYVE"/>
    <property type="match status" value="1"/>
</dbReference>
<dbReference type="SUPFAM" id="SSF57903">
    <property type="entry name" value="FYVE/PHD zinc finger"/>
    <property type="match status" value="1"/>
</dbReference>
<feature type="domain" description="FYVE-type" evidence="6">
    <location>
        <begin position="79"/>
        <end position="139"/>
    </location>
</feature>
<protein>
    <recommendedName>
        <fullName evidence="6">FYVE-type domain-containing protein</fullName>
    </recommendedName>
</protein>
<dbReference type="InterPro" id="IPR013083">
    <property type="entry name" value="Znf_RING/FYVE/PHD"/>
</dbReference>
<keyword evidence="2 4" id="KW-0863">Zinc-finger</keyword>
<dbReference type="SUPFAM" id="SSF55781">
    <property type="entry name" value="GAF domain-like"/>
    <property type="match status" value="1"/>
</dbReference>
<reference evidence="8" key="2">
    <citation type="submission" date="2010-04" db="EMBL/GenBank/DDBJ databases">
        <authorList>
            <person name="Buell R."/>
            <person name="Hamilton J."/>
            <person name="Hostetler J."/>
        </authorList>
    </citation>
    <scope>NUCLEOTIDE SEQUENCE [LARGE SCALE GENOMIC DNA]</scope>
    <source>
        <strain evidence="8">DAOM:BR144</strain>
    </source>
</reference>
<evidence type="ECO:0000313" key="8">
    <source>
        <dbReference type="Proteomes" id="UP000019132"/>
    </source>
</evidence>
<dbReference type="InParanoid" id="K3WLU1"/>
<dbReference type="InterPro" id="IPR029016">
    <property type="entry name" value="GAF-like_dom_sf"/>
</dbReference>
<dbReference type="InterPro" id="IPR017455">
    <property type="entry name" value="Znf_FYVE-rel"/>
</dbReference>
<dbReference type="Gene3D" id="3.30.40.10">
    <property type="entry name" value="Zinc/RING finger domain, C3HC4 (zinc finger)"/>
    <property type="match status" value="1"/>
</dbReference>
<dbReference type="eggNOG" id="KOG1729">
    <property type="taxonomic scope" value="Eukaryota"/>
</dbReference>
<dbReference type="GO" id="GO:0008270">
    <property type="term" value="F:zinc ion binding"/>
    <property type="evidence" value="ECO:0007669"/>
    <property type="project" value="UniProtKB-KW"/>
</dbReference>
<proteinExistence type="predicted"/>
<dbReference type="VEuPathDB" id="FungiDB:PYU1_G005921"/>
<dbReference type="EnsemblProtists" id="PYU1_T005933">
    <property type="protein sequence ID" value="PYU1_T005933"/>
    <property type="gene ID" value="PYU1_G005921"/>
</dbReference>
<feature type="compositionally biased region" description="Low complexity" evidence="5">
    <location>
        <begin position="448"/>
        <end position="468"/>
    </location>
</feature>
<dbReference type="Proteomes" id="UP000019132">
    <property type="component" value="Unassembled WGS sequence"/>
</dbReference>
<feature type="region of interest" description="Disordered" evidence="5">
    <location>
        <begin position="194"/>
        <end position="241"/>
    </location>
</feature>
<keyword evidence="1" id="KW-0479">Metal-binding</keyword>
<keyword evidence="3" id="KW-0862">Zinc</keyword>
<feature type="compositionally biased region" description="Low complexity" evidence="5">
    <location>
        <begin position="220"/>
        <end position="231"/>
    </location>
</feature>
<feature type="region of interest" description="Disordered" evidence="5">
    <location>
        <begin position="274"/>
        <end position="299"/>
    </location>
</feature>
<dbReference type="InterPro" id="IPR000306">
    <property type="entry name" value="Znf_FYVE"/>
</dbReference>
<dbReference type="PANTHER" id="PTHR43102:SF2">
    <property type="entry name" value="GAF DOMAIN-CONTAINING PROTEIN"/>
    <property type="match status" value="1"/>
</dbReference>
<reference evidence="8" key="1">
    <citation type="journal article" date="2010" name="Genome Biol.">
        <title>Genome sequence of the necrotrophic plant pathogen Pythium ultimum reveals original pathogenicity mechanisms and effector repertoire.</title>
        <authorList>
            <person name="Levesque C.A."/>
            <person name="Brouwer H."/>
            <person name="Cano L."/>
            <person name="Hamilton J.P."/>
            <person name="Holt C."/>
            <person name="Huitema E."/>
            <person name="Raffaele S."/>
            <person name="Robideau G.P."/>
            <person name="Thines M."/>
            <person name="Win J."/>
            <person name="Zerillo M.M."/>
            <person name="Beakes G.W."/>
            <person name="Boore J.L."/>
            <person name="Busam D."/>
            <person name="Dumas B."/>
            <person name="Ferriera S."/>
            <person name="Fuerstenberg S.I."/>
            <person name="Gachon C.M."/>
            <person name="Gaulin E."/>
            <person name="Govers F."/>
            <person name="Grenville-Briggs L."/>
            <person name="Horner N."/>
            <person name="Hostetler J."/>
            <person name="Jiang R.H."/>
            <person name="Johnson J."/>
            <person name="Krajaejun T."/>
            <person name="Lin H."/>
            <person name="Meijer H.J."/>
            <person name="Moore B."/>
            <person name="Morris P."/>
            <person name="Phuntmart V."/>
            <person name="Puiu D."/>
            <person name="Shetty J."/>
            <person name="Stajich J.E."/>
            <person name="Tripathy S."/>
            <person name="Wawra S."/>
            <person name="van West P."/>
            <person name="Whitty B.R."/>
            <person name="Coutinho P.M."/>
            <person name="Henrissat B."/>
            <person name="Martin F."/>
            <person name="Thomas P.D."/>
            <person name="Tyler B.M."/>
            <person name="De Vries R.P."/>
            <person name="Kamoun S."/>
            <person name="Yandell M."/>
            <person name="Tisserat N."/>
            <person name="Buell C.R."/>
        </authorList>
    </citation>
    <scope>NUCLEOTIDE SEQUENCE</scope>
    <source>
        <strain evidence="8">DAOM:BR144</strain>
    </source>
</reference>
<feature type="compositionally biased region" description="Low complexity" evidence="5">
    <location>
        <begin position="282"/>
        <end position="298"/>
    </location>
</feature>
<dbReference type="HOGENOM" id="CLU_021837_0_0_1"/>
<feature type="region of interest" description="Disordered" evidence="5">
    <location>
        <begin position="511"/>
        <end position="539"/>
    </location>
</feature>
<keyword evidence="8" id="KW-1185">Reference proteome</keyword>
<dbReference type="OMA" id="TQLCAME"/>
<name>K3WLU1_GLOUD</name>
<evidence type="ECO:0000256" key="5">
    <source>
        <dbReference type="SAM" id="MobiDB-lite"/>
    </source>
</evidence>
<dbReference type="EMBL" id="GL376573">
    <property type="status" value="NOT_ANNOTATED_CDS"/>
    <property type="molecule type" value="Genomic_DNA"/>
</dbReference>
<evidence type="ECO:0000259" key="6">
    <source>
        <dbReference type="PROSITE" id="PS50178"/>
    </source>
</evidence>
<dbReference type="PROSITE" id="PS50178">
    <property type="entry name" value="ZF_FYVE"/>
    <property type="match status" value="1"/>
</dbReference>
<feature type="region of interest" description="Disordered" evidence="5">
    <location>
        <begin position="444"/>
        <end position="491"/>
    </location>
</feature>
<sequence>MELKDTHNVARTTLTKLGVFWRKLSEEETEVIICGSFPSKHSQAVSSILLSSLNRLQSTVEDLRLSTQVYIHRSTWVKDKERTSCHLCMRNFHALRRKHHCRKCGEVICSDCSSIETIDLPVLGYSKLRLCKVCGVRARSTPLKHADKSNVFDRLVRARSLSNINAASSPFARASYAESKHLEDSMSMIEDSMVMNTPTVGGGSHHHHHAPEGLDARAHSSSSYSSNSNNNDAEQDSTDELASGAAIHPISRTTHPDDFDDFIDGRSLKTQLAAMEKKRTTQQHAASAAASSSSNSNTHSRDSNMFDLLCELACQTLNCPIASVCIVDGDGHFVRSAAGLHGNAALDDELSTFIKKVMGSTAAIVLDANVDKQTQQVFAKRGNGTPPVIRFFAGCPIYSRLGKKLGYVCVADVTKRDTIGASCAFTMERLATLAVTTMERNISANAKQQQQREVANNQQKQQQNSNSNHPTALFDRQNSASGSRAEPPTGHNAALVGRVYEVFDETPPTPIYATSTTLPAASSSSASGSSTPSPAPANSAGAQYGEYSAGYYEAQEHIRKLIIQSCYTQQQLASGSSPTAPQSMPSSQY</sequence>